<dbReference type="GO" id="GO:0005829">
    <property type="term" value="C:cytosol"/>
    <property type="evidence" value="ECO:0007669"/>
    <property type="project" value="TreeGrafter"/>
</dbReference>
<feature type="domain" description="DNA-directed DNA polymerase X" evidence="24">
    <location>
        <begin position="3"/>
        <end position="316"/>
    </location>
</feature>
<evidence type="ECO:0000256" key="19">
    <source>
        <dbReference type="ARBA" id="ARBA00044678"/>
    </source>
</evidence>
<evidence type="ECO:0000256" key="12">
    <source>
        <dbReference type="ARBA" id="ARBA00022843"/>
    </source>
</evidence>
<dbReference type="Gene3D" id="3.30.210.10">
    <property type="entry name" value="DNA polymerase, thumb domain"/>
    <property type="match status" value="1"/>
</dbReference>
<comment type="catalytic activity">
    <reaction evidence="18">
        <text>2'-deoxyribonucleotide-(2'-deoxyribose 5'-phosphate)-2'-deoxyribonucleotide-DNA = a 3'-end 2'-deoxyribonucleotide-(2,3-dehydro-2,3-deoxyribose 5'-phosphate)-DNA + a 5'-end 5'-phospho-2'-deoxyribonucleoside-DNA + H(+)</text>
        <dbReference type="Rhea" id="RHEA:66592"/>
        <dbReference type="Rhea" id="RHEA-COMP:13180"/>
        <dbReference type="Rhea" id="RHEA-COMP:16897"/>
        <dbReference type="Rhea" id="RHEA-COMP:17067"/>
        <dbReference type="ChEBI" id="CHEBI:15378"/>
        <dbReference type="ChEBI" id="CHEBI:136412"/>
        <dbReference type="ChEBI" id="CHEBI:157695"/>
        <dbReference type="ChEBI" id="CHEBI:167181"/>
        <dbReference type="EC" id="4.2.99.18"/>
    </reaction>
</comment>
<dbReference type="NCBIfam" id="NF006375">
    <property type="entry name" value="PRK08609.1"/>
    <property type="match status" value="1"/>
</dbReference>
<dbReference type="Gene3D" id="1.10.150.110">
    <property type="entry name" value="DNA polymerase beta, N-terminal domain-like"/>
    <property type="match status" value="1"/>
</dbReference>
<evidence type="ECO:0000256" key="15">
    <source>
        <dbReference type="ARBA" id="ARBA00023204"/>
    </source>
</evidence>
<dbReference type="InterPro" id="IPR016195">
    <property type="entry name" value="Pol/histidinol_Pase-like"/>
</dbReference>
<dbReference type="Pfam" id="PF14716">
    <property type="entry name" value="HHH_8"/>
    <property type="match status" value="1"/>
</dbReference>
<dbReference type="Pfam" id="PF14791">
    <property type="entry name" value="DNA_pol_B_thumb"/>
    <property type="match status" value="1"/>
</dbReference>
<name>Q220H4_ALBFT</name>
<keyword evidence="13" id="KW-0239">DNA-directed DNA polymerase</keyword>
<evidence type="ECO:0000256" key="16">
    <source>
        <dbReference type="ARBA" id="ARBA00035717"/>
    </source>
</evidence>
<evidence type="ECO:0000256" key="4">
    <source>
        <dbReference type="ARBA" id="ARBA00012720"/>
    </source>
</evidence>
<evidence type="ECO:0000256" key="18">
    <source>
        <dbReference type="ARBA" id="ARBA00044632"/>
    </source>
</evidence>
<dbReference type="GO" id="GO:0140078">
    <property type="term" value="F:class I DNA-(apurinic or apyrimidinic site) endonuclease activity"/>
    <property type="evidence" value="ECO:0007669"/>
    <property type="project" value="UniProtKB-EC"/>
</dbReference>
<dbReference type="InterPro" id="IPR022311">
    <property type="entry name" value="PolX-like"/>
</dbReference>
<comment type="cofactor">
    <cofactor evidence="1">
        <name>Mg(2+)</name>
        <dbReference type="ChEBI" id="CHEBI:18420"/>
    </cofactor>
</comment>
<dbReference type="EC" id="2.7.7.7" evidence="3"/>
<dbReference type="GO" id="GO:0008270">
    <property type="term" value="F:zinc ion binding"/>
    <property type="evidence" value="ECO:0007669"/>
    <property type="project" value="TreeGrafter"/>
</dbReference>
<dbReference type="GO" id="GO:0003887">
    <property type="term" value="F:DNA-directed DNA polymerase activity"/>
    <property type="evidence" value="ECO:0007669"/>
    <property type="project" value="UniProtKB-KW"/>
</dbReference>
<dbReference type="AlphaFoldDB" id="Q220H4"/>
<evidence type="ECO:0000256" key="3">
    <source>
        <dbReference type="ARBA" id="ARBA00012417"/>
    </source>
</evidence>
<dbReference type="SMART" id="SM00278">
    <property type="entry name" value="HhH1"/>
    <property type="match status" value="3"/>
</dbReference>
<evidence type="ECO:0000256" key="1">
    <source>
        <dbReference type="ARBA" id="ARBA00001946"/>
    </source>
</evidence>
<dbReference type="EC" id="4.2.99.18" evidence="4"/>
<keyword evidence="7" id="KW-0237">DNA synthesis</keyword>
<keyword evidence="14" id="KW-0915">Sodium</keyword>
<sequence>MPITNADVVAVFSEIADLLEIEGANPFRVRAYRNAARMLGELGRSVRTMVDRPEELDALPGIGPDLAGKIVEVVTTGSCALLQRLRKELPPVITELLKIPGLGPKRVRTLHRELGIETLAQLRQAAEQGRVQSVHGFGAKSERQILEATGRLLQQERRYKWADMEPVAQALLADLHATPGVHRAVAAGSLRRGRETVGDLDLLVTAENPGTVMDRLTASEDIQRVLEQGVTRSSVVLKSGLQVDLRAVAPASFGAAWLYFTGSKAHNIALRKLAQDKDLKLNEYGLYRGKQRIAGDTETAVYKALGLPFIEPELREDRGEIEAARSGALPRLLQLTDLRGDLHAHTKDSDGHDPIEAMAEAARAHRLHYLAITDHSKRLALVHGLDADGLSRQIDRIDEINASLRDFVLLKGVEVDILEDGSLDLPDAILGRLDLVVGAVHSGFDLSRDKQTDRLLRAMDHRCFSILAHPTGRLINERPPCDIDLPRVVRKARERGCFLELNAHPARLDLSDAACRIAKSEGVLVSINSDAHSRLQFDSLRFGVSQARRGWLETGDVLNTRTLGQLRSLLAATMARGVGQ</sequence>
<dbReference type="CDD" id="cd00141">
    <property type="entry name" value="NT_POLXc"/>
    <property type="match status" value="1"/>
</dbReference>
<dbReference type="GO" id="GO:0042578">
    <property type="term" value="F:phosphoric ester hydrolase activity"/>
    <property type="evidence" value="ECO:0007669"/>
    <property type="project" value="TreeGrafter"/>
</dbReference>
<gene>
    <name evidence="25" type="ordered locus">Rfer_0829</name>
</gene>
<evidence type="ECO:0000259" key="22">
    <source>
        <dbReference type="SMART" id="SM00278"/>
    </source>
</evidence>
<dbReference type="InterPro" id="IPR003583">
    <property type="entry name" value="Hlx-hairpin-Hlx_DNA-bd_motif"/>
</dbReference>
<dbReference type="SUPFAM" id="SSF89550">
    <property type="entry name" value="PHP domain-like"/>
    <property type="match status" value="1"/>
</dbReference>
<dbReference type="InterPro" id="IPR043519">
    <property type="entry name" value="NT_sf"/>
</dbReference>
<dbReference type="InterPro" id="IPR004013">
    <property type="entry name" value="PHP_dom"/>
</dbReference>
<dbReference type="GO" id="GO:0003677">
    <property type="term" value="F:DNA binding"/>
    <property type="evidence" value="ECO:0007669"/>
    <property type="project" value="InterPro"/>
</dbReference>
<evidence type="ECO:0000313" key="25">
    <source>
        <dbReference type="EMBL" id="ABD68579.1"/>
    </source>
</evidence>
<dbReference type="GO" id="GO:0006281">
    <property type="term" value="P:DNA repair"/>
    <property type="evidence" value="ECO:0007669"/>
    <property type="project" value="UniProtKB-KW"/>
</dbReference>
<keyword evidence="8" id="KW-0808">Transferase</keyword>
<dbReference type="InterPro" id="IPR002054">
    <property type="entry name" value="DNA-dir_DNA_pol_X"/>
</dbReference>
<comment type="catalytic activity">
    <reaction evidence="21">
        <text>DNA(n) + a 2'-deoxyribonucleoside 5'-triphosphate = DNA(n+1) + diphosphate</text>
        <dbReference type="Rhea" id="RHEA:22508"/>
        <dbReference type="Rhea" id="RHEA-COMP:17339"/>
        <dbReference type="Rhea" id="RHEA-COMP:17340"/>
        <dbReference type="ChEBI" id="CHEBI:33019"/>
        <dbReference type="ChEBI" id="CHEBI:61560"/>
        <dbReference type="ChEBI" id="CHEBI:173112"/>
        <dbReference type="EC" id="2.7.7.7"/>
    </reaction>
</comment>
<feature type="domain" description="Helix-hairpin-helix DNA-binding motif class 1" evidence="22">
    <location>
        <begin position="94"/>
        <end position="113"/>
    </location>
</feature>
<dbReference type="InterPro" id="IPR027421">
    <property type="entry name" value="DNA_pol_lamdba_lyase_dom_sf"/>
</dbReference>
<keyword evidence="15" id="KW-0234">DNA repair</keyword>
<dbReference type="SUPFAM" id="SSF158702">
    <property type="entry name" value="Sec63 N-terminal domain-like"/>
    <property type="match status" value="1"/>
</dbReference>
<dbReference type="PANTHER" id="PTHR36928:SF1">
    <property type="entry name" value="PHOSPHATASE YCDX-RELATED"/>
    <property type="match status" value="1"/>
</dbReference>
<feature type="domain" description="Helix-hairpin-helix DNA-binding motif class 1" evidence="22">
    <location>
        <begin position="129"/>
        <end position="148"/>
    </location>
</feature>
<evidence type="ECO:0000256" key="7">
    <source>
        <dbReference type="ARBA" id="ARBA00022634"/>
    </source>
</evidence>
<dbReference type="eggNOG" id="COG1796">
    <property type="taxonomic scope" value="Bacteria"/>
</dbReference>
<dbReference type="Gene3D" id="3.30.460.10">
    <property type="entry name" value="Beta Polymerase, domain 2"/>
    <property type="match status" value="1"/>
</dbReference>
<dbReference type="SUPFAM" id="SSF47802">
    <property type="entry name" value="DNA polymerase beta, N-terminal domain-like"/>
    <property type="match status" value="1"/>
</dbReference>
<dbReference type="OrthoDB" id="9808747at2"/>
<protein>
    <recommendedName>
        <fullName evidence="5">DNA polymerase beta</fullName>
        <ecNumber evidence="3">2.7.7.7</ecNumber>
        <ecNumber evidence="4">4.2.99.18</ecNumber>
    </recommendedName>
    <alternativeName>
        <fullName evidence="16">5'-deoxyribose-phosphate lyase</fullName>
    </alternativeName>
    <alternativeName>
        <fullName evidence="17">AP lyase</fullName>
    </alternativeName>
</protein>
<evidence type="ECO:0000259" key="24">
    <source>
        <dbReference type="SMART" id="SM00483"/>
    </source>
</evidence>
<evidence type="ECO:0000256" key="6">
    <source>
        <dbReference type="ARBA" id="ARBA00022481"/>
    </source>
</evidence>
<dbReference type="Gene3D" id="3.20.20.140">
    <property type="entry name" value="Metal-dependent hydrolases"/>
    <property type="match status" value="1"/>
</dbReference>
<feature type="domain" description="Polymerase/histidinol phosphatase N-terminal" evidence="23">
    <location>
        <begin position="340"/>
        <end position="419"/>
    </location>
</feature>
<dbReference type="SMART" id="SM00483">
    <property type="entry name" value="POLXc"/>
    <property type="match status" value="1"/>
</dbReference>
<comment type="catalytic activity">
    <reaction evidence="19">
        <text>a 5'-end 2'-deoxyribose-2'-deoxyribonucleotide-DNA = (2E,4S)-4-hydroxypenten-2-al-5-phosphate + a 5'-end 5'-phospho-2'-deoxyribonucleoside-DNA + H(+)</text>
        <dbReference type="Rhea" id="RHEA:76255"/>
        <dbReference type="Rhea" id="RHEA-COMP:13180"/>
        <dbReference type="Rhea" id="RHEA-COMP:18657"/>
        <dbReference type="ChEBI" id="CHEBI:15378"/>
        <dbReference type="ChEBI" id="CHEBI:136412"/>
        <dbReference type="ChEBI" id="CHEBI:195194"/>
        <dbReference type="ChEBI" id="CHEBI:195195"/>
    </reaction>
</comment>
<reference evidence="26" key="1">
    <citation type="submission" date="2006-02" db="EMBL/GenBank/DDBJ databases">
        <title>Complete sequence of chromosome of Rhodoferax ferrireducens DSM 15236.</title>
        <authorList>
            <person name="Copeland A."/>
            <person name="Lucas S."/>
            <person name="Lapidus A."/>
            <person name="Barry K."/>
            <person name="Detter J.C."/>
            <person name="Glavina del Rio T."/>
            <person name="Hammon N."/>
            <person name="Israni S."/>
            <person name="Pitluck S."/>
            <person name="Brettin T."/>
            <person name="Bruce D."/>
            <person name="Han C."/>
            <person name="Tapia R."/>
            <person name="Gilna P."/>
            <person name="Kiss H."/>
            <person name="Schmutz J."/>
            <person name="Larimer F."/>
            <person name="Land M."/>
            <person name="Kyrpides N."/>
            <person name="Ivanova N."/>
            <person name="Richardson P."/>
        </authorList>
    </citation>
    <scope>NUCLEOTIDE SEQUENCE [LARGE SCALE GENOMIC DNA]</scope>
    <source>
        <strain evidence="26">ATCC BAA-621 / DSM 15236 / T118</strain>
    </source>
</reference>
<evidence type="ECO:0000256" key="13">
    <source>
        <dbReference type="ARBA" id="ARBA00022932"/>
    </source>
</evidence>
<evidence type="ECO:0000256" key="8">
    <source>
        <dbReference type="ARBA" id="ARBA00022679"/>
    </source>
</evidence>
<keyword evidence="26" id="KW-1185">Reference proteome</keyword>
<evidence type="ECO:0000256" key="14">
    <source>
        <dbReference type="ARBA" id="ARBA00023053"/>
    </source>
</evidence>
<evidence type="ECO:0000256" key="10">
    <source>
        <dbReference type="ARBA" id="ARBA00022705"/>
    </source>
</evidence>
<evidence type="ECO:0000256" key="5">
    <source>
        <dbReference type="ARBA" id="ARBA00020020"/>
    </source>
</evidence>
<dbReference type="PIRSF" id="PIRSF005047">
    <property type="entry name" value="UCP005047_YshC"/>
    <property type="match status" value="1"/>
</dbReference>
<evidence type="ECO:0000313" key="26">
    <source>
        <dbReference type="Proteomes" id="UP000008332"/>
    </source>
</evidence>
<dbReference type="SUPFAM" id="SSF81301">
    <property type="entry name" value="Nucleotidyltransferase"/>
    <property type="match status" value="1"/>
</dbReference>
<dbReference type="RefSeq" id="WP_011463152.1">
    <property type="nucleotide sequence ID" value="NC_007908.1"/>
</dbReference>
<evidence type="ECO:0000256" key="9">
    <source>
        <dbReference type="ARBA" id="ARBA00022695"/>
    </source>
</evidence>
<dbReference type="Gene3D" id="1.10.150.20">
    <property type="entry name" value="5' to 3' exonuclease, C-terminal subdomain"/>
    <property type="match status" value="1"/>
</dbReference>
<keyword evidence="11" id="KW-0227">DNA damage</keyword>
<evidence type="ECO:0000256" key="11">
    <source>
        <dbReference type="ARBA" id="ARBA00022763"/>
    </source>
</evidence>
<dbReference type="CDD" id="cd07436">
    <property type="entry name" value="PHP_PolX"/>
    <property type="match status" value="1"/>
</dbReference>
<keyword evidence="12" id="KW-0832">Ubl conjugation</keyword>
<dbReference type="PANTHER" id="PTHR36928">
    <property type="entry name" value="PHOSPHATASE YCDX-RELATED"/>
    <property type="match status" value="1"/>
</dbReference>
<dbReference type="Pfam" id="PF14520">
    <property type="entry name" value="HHH_5"/>
    <property type="match status" value="1"/>
</dbReference>
<keyword evidence="10" id="KW-0235">DNA replication</keyword>
<dbReference type="InterPro" id="IPR010996">
    <property type="entry name" value="HHH_MUS81"/>
</dbReference>
<dbReference type="Proteomes" id="UP000008332">
    <property type="component" value="Chromosome"/>
</dbReference>
<evidence type="ECO:0000256" key="17">
    <source>
        <dbReference type="ARBA" id="ARBA00035726"/>
    </source>
</evidence>
<dbReference type="InterPro" id="IPR037160">
    <property type="entry name" value="DNA_Pol_thumb_sf"/>
</dbReference>
<dbReference type="InterPro" id="IPR047967">
    <property type="entry name" value="PolX_PHP"/>
</dbReference>
<proteinExistence type="predicted"/>
<dbReference type="InterPro" id="IPR029398">
    <property type="entry name" value="PolB_thumb"/>
</dbReference>
<dbReference type="InterPro" id="IPR003141">
    <property type="entry name" value="Pol/His_phosphatase_N"/>
</dbReference>
<dbReference type="SMART" id="SM00481">
    <property type="entry name" value="POLIIIAc"/>
    <property type="match status" value="1"/>
</dbReference>
<comment type="function">
    <text evidence="20">Repair polymerase that plays a key role in base-excision repair. During this process, the damaged base is excised by specific DNA glycosylases, the DNA backbone is nicked at the abasic site by an apurinic/apyrimidic (AP) endonuclease, and POLB removes 5'-deoxyribose-phosphate from the preincised AP site acting as a 5'-deoxyribose-phosphate lyase (5'-dRP lyase); through its DNA polymerase activity, it adds one nucleotide to the 3' end of the arising single-nucleotide gap. Conducts 'gap-filling' DNA synthesis in a stepwise distributive fashion rather than in a processive fashion as for other DNA polymerases. It is also able to cleave sugar-phosphate bonds 3' to an intact AP site, acting as an AP lyase.</text>
</comment>
<accession>Q220H4</accession>
<comment type="subcellular location">
    <subcellularLocation>
        <location evidence="2">Cytoplasm</location>
    </subcellularLocation>
</comment>
<dbReference type="InterPro" id="IPR002008">
    <property type="entry name" value="DNA_pol_X_beta-like"/>
</dbReference>
<organism evidence="25 26">
    <name type="scientific">Albidiferax ferrireducens (strain ATCC BAA-621 / DSM 15236 / T118)</name>
    <name type="common">Rhodoferax ferrireducens</name>
    <dbReference type="NCBI Taxonomy" id="338969"/>
    <lineage>
        <taxon>Bacteria</taxon>
        <taxon>Pseudomonadati</taxon>
        <taxon>Pseudomonadota</taxon>
        <taxon>Betaproteobacteria</taxon>
        <taxon>Burkholderiales</taxon>
        <taxon>Comamonadaceae</taxon>
        <taxon>Rhodoferax</taxon>
    </lineage>
</organism>
<dbReference type="eggNOG" id="COG1387">
    <property type="taxonomic scope" value="Bacteria"/>
</dbReference>
<feature type="domain" description="Helix-hairpin-helix DNA-binding motif class 1" evidence="22">
    <location>
        <begin position="54"/>
        <end position="73"/>
    </location>
</feature>
<dbReference type="EMBL" id="CP000267">
    <property type="protein sequence ID" value="ABD68579.1"/>
    <property type="molecule type" value="Genomic_DNA"/>
</dbReference>
<dbReference type="KEGG" id="rfr:Rfer_0829"/>
<evidence type="ECO:0000259" key="23">
    <source>
        <dbReference type="SMART" id="SM00481"/>
    </source>
</evidence>
<dbReference type="PRINTS" id="PR00870">
    <property type="entry name" value="DNAPOLXBETA"/>
</dbReference>
<dbReference type="STRING" id="338969.Rfer_0829"/>
<keyword evidence="9" id="KW-0548">Nucleotidyltransferase</keyword>
<keyword evidence="6" id="KW-0488">Methylation</keyword>
<dbReference type="InterPro" id="IPR050243">
    <property type="entry name" value="PHP_phosphatase"/>
</dbReference>
<evidence type="ECO:0000256" key="20">
    <source>
        <dbReference type="ARBA" id="ARBA00045548"/>
    </source>
</evidence>
<dbReference type="HOGENOM" id="CLU_017729_1_0_4"/>
<dbReference type="Pfam" id="PF02811">
    <property type="entry name" value="PHP"/>
    <property type="match status" value="1"/>
</dbReference>
<evidence type="ECO:0000256" key="2">
    <source>
        <dbReference type="ARBA" id="ARBA00004496"/>
    </source>
</evidence>
<evidence type="ECO:0000256" key="21">
    <source>
        <dbReference type="ARBA" id="ARBA00049244"/>
    </source>
</evidence>